<name>A0A9Q0M346_BLOTA</name>
<feature type="active site" evidence="11">
    <location>
        <position position="17"/>
    </location>
</feature>
<evidence type="ECO:0000259" key="12">
    <source>
        <dbReference type="PROSITE" id="PS50957"/>
    </source>
</evidence>
<evidence type="ECO:0000313" key="13">
    <source>
        <dbReference type="EMBL" id="KAJ6217984.1"/>
    </source>
</evidence>
<sequence>MSSDKIIFHEKQQGELCAQHCLNALLQEDFFNAVDLANLGEQLDREERARLAEGGTDSEDYLRFCSSRSQNMDDSGFFSVQVIAKALQVANLELISFDNPHMTQYQNDPTTAQAFICNFNQHWFTIRKFANQWMNLDSVKSKPEPLSDNYLRLYLAQLKNDGYSIYVIKGTLPGCLADEYLSKNPLPEFYRVQQSLKHSNKTYKVDNFDDDNDDPTYQEAIENSLRDTEDYDLELALRMSLEQ</sequence>
<dbReference type="OMA" id="PWRWYNL"/>
<dbReference type="GO" id="GO:0016579">
    <property type="term" value="P:protein deubiquitination"/>
    <property type="evidence" value="ECO:0007669"/>
    <property type="project" value="InterPro"/>
</dbReference>
<evidence type="ECO:0000256" key="7">
    <source>
        <dbReference type="ARBA" id="ARBA00022807"/>
    </source>
</evidence>
<organism evidence="13 14">
    <name type="scientific">Blomia tropicalis</name>
    <name type="common">Mite</name>
    <dbReference type="NCBI Taxonomy" id="40697"/>
    <lineage>
        <taxon>Eukaryota</taxon>
        <taxon>Metazoa</taxon>
        <taxon>Ecdysozoa</taxon>
        <taxon>Arthropoda</taxon>
        <taxon>Chelicerata</taxon>
        <taxon>Arachnida</taxon>
        <taxon>Acari</taxon>
        <taxon>Acariformes</taxon>
        <taxon>Sarcoptiformes</taxon>
        <taxon>Astigmata</taxon>
        <taxon>Glycyphagoidea</taxon>
        <taxon>Echimyopodidae</taxon>
        <taxon>Blomia</taxon>
    </lineage>
</organism>
<comment type="subcellular location">
    <subcellularLocation>
        <location evidence="2">Nucleus</location>
    </subcellularLocation>
</comment>
<evidence type="ECO:0000256" key="9">
    <source>
        <dbReference type="ARBA" id="ARBA00023163"/>
    </source>
</evidence>
<comment type="catalytic activity">
    <reaction evidence="1">
        <text>Thiol-dependent hydrolysis of ester, thioester, amide, peptide and isopeptide bonds formed by the C-terminal Gly of ubiquitin (a 76-residue protein attached to proteins as an intracellular targeting signal).</text>
        <dbReference type="EC" id="3.4.19.12"/>
    </reaction>
</comment>
<dbReference type="Pfam" id="PF02099">
    <property type="entry name" value="Josephin"/>
    <property type="match status" value="1"/>
</dbReference>
<protein>
    <recommendedName>
        <fullName evidence="3">ubiquitinyl hydrolase 1</fullName>
        <ecNumber evidence="3">3.4.19.12</ecNumber>
    </recommendedName>
</protein>
<evidence type="ECO:0000256" key="4">
    <source>
        <dbReference type="ARBA" id="ARBA00022670"/>
    </source>
</evidence>
<dbReference type="GO" id="GO:0005634">
    <property type="term" value="C:nucleus"/>
    <property type="evidence" value="ECO:0007669"/>
    <property type="project" value="UniProtKB-SubCell"/>
</dbReference>
<keyword evidence="4" id="KW-0645">Protease</keyword>
<dbReference type="PANTHER" id="PTHR14159:SF0">
    <property type="entry name" value="ATAXIN-3-RELATED"/>
    <property type="match status" value="1"/>
</dbReference>
<evidence type="ECO:0000256" key="11">
    <source>
        <dbReference type="PROSITE-ProRule" id="PRU00331"/>
    </source>
</evidence>
<accession>A0A9Q0M346</accession>
<evidence type="ECO:0000256" key="8">
    <source>
        <dbReference type="ARBA" id="ARBA00023015"/>
    </source>
</evidence>
<evidence type="ECO:0000256" key="2">
    <source>
        <dbReference type="ARBA" id="ARBA00004123"/>
    </source>
</evidence>
<dbReference type="Gene3D" id="1.10.287.10">
    <property type="entry name" value="S15/NS1, RNA-binding"/>
    <property type="match status" value="1"/>
</dbReference>
<dbReference type="EMBL" id="JAPWDV010000003">
    <property type="protein sequence ID" value="KAJ6217984.1"/>
    <property type="molecule type" value="Genomic_DNA"/>
</dbReference>
<feature type="active site" evidence="11">
    <location>
        <position position="137"/>
    </location>
</feature>
<evidence type="ECO:0000256" key="6">
    <source>
        <dbReference type="ARBA" id="ARBA00022801"/>
    </source>
</evidence>
<dbReference type="Proteomes" id="UP001142055">
    <property type="component" value="Chromosome 3"/>
</dbReference>
<keyword evidence="5" id="KW-0833">Ubl conjugation pathway</keyword>
<dbReference type="SMART" id="SM01246">
    <property type="entry name" value="Josephin"/>
    <property type="match status" value="1"/>
</dbReference>
<dbReference type="InterPro" id="IPR006155">
    <property type="entry name" value="Josephin"/>
</dbReference>
<keyword evidence="7" id="KW-0788">Thiol protease</keyword>
<dbReference type="AlphaFoldDB" id="A0A9Q0M346"/>
<feature type="domain" description="Josephin" evidence="12">
    <location>
        <begin position="4"/>
        <end position="183"/>
    </location>
</feature>
<keyword evidence="8" id="KW-0805">Transcription regulation</keyword>
<comment type="caution">
    <text evidence="13">The sequence shown here is derived from an EMBL/GenBank/DDBJ whole genome shotgun (WGS) entry which is preliminary data.</text>
</comment>
<dbReference type="OrthoDB" id="10063692at2759"/>
<evidence type="ECO:0000313" key="14">
    <source>
        <dbReference type="Proteomes" id="UP001142055"/>
    </source>
</evidence>
<dbReference type="EC" id="3.4.19.12" evidence="3"/>
<keyword evidence="9" id="KW-0804">Transcription</keyword>
<dbReference type="GO" id="GO:0006508">
    <property type="term" value="P:proteolysis"/>
    <property type="evidence" value="ECO:0007669"/>
    <property type="project" value="UniProtKB-KW"/>
</dbReference>
<dbReference type="PROSITE" id="PS50957">
    <property type="entry name" value="JOSEPHIN"/>
    <property type="match status" value="1"/>
</dbReference>
<dbReference type="InterPro" id="IPR033865">
    <property type="entry name" value="Ataxin-3"/>
</dbReference>
<evidence type="ECO:0000256" key="3">
    <source>
        <dbReference type="ARBA" id="ARBA00012759"/>
    </source>
</evidence>
<proteinExistence type="predicted"/>
<keyword evidence="14" id="KW-1185">Reference proteome</keyword>
<keyword evidence="10" id="KW-0539">Nucleus</keyword>
<dbReference type="PANTHER" id="PTHR14159">
    <property type="entry name" value="ATAXIN-3-RELATED"/>
    <property type="match status" value="1"/>
</dbReference>
<evidence type="ECO:0000256" key="1">
    <source>
        <dbReference type="ARBA" id="ARBA00000707"/>
    </source>
</evidence>
<feature type="active site" evidence="11">
    <location>
        <position position="122"/>
    </location>
</feature>
<dbReference type="GO" id="GO:0004843">
    <property type="term" value="F:cysteine-type deubiquitinase activity"/>
    <property type="evidence" value="ECO:0007669"/>
    <property type="project" value="UniProtKB-EC"/>
</dbReference>
<gene>
    <name evidence="13" type="ORF">RDWZM_009141</name>
</gene>
<dbReference type="PRINTS" id="PR01233">
    <property type="entry name" value="JOSEPHIN"/>
</dbReference>
<evidence type="ECO:0000256" key="5">
    <source>
        <dbReference type="ARBA" id="ARBA00022786"/>
    </source>
</evidence>
<dbReference type="Gene3D" id="3.90.70.40">
    <property type="match status" value="1"/>
</dbReference>
<reference evidence="13" key="1">
    <citation type="submission" date="2022-12" db="EMBL/GenBank/DDBJ databases">
        <title>Genome assemblies of Blomia tropicalis.</title>
        <authorList>
            <person name="Cui Y."/>
        </authorList>
    </citation>
    <scope>NUCLEOTIDE SEQUENCE</scope>
    <source>
        <tissue evidence="13">Adult mites</tissue>
    </source>
</reference>
<evidence type="ECO:0000256" key="10">
    <source>
        <dbReference type="ARBA" id="ARBA00023242"/>
    </source>
</evidence>
<keyword evidence="6 11" id="KW-0378">Hydrolase</keyword>